<name>A0A8S3YCN4_9EUPU</name>
<sequence length="454" mass="52063">MSSQDSVTTQLSSPGVPHEESILDNYFELLSQNHCDKAKELVDSEKDGHKFSYAAYWGETLQCLSQLATAEKNYSHLVFLSQKRFTQIVRTKDSAKSIYSMLLQEFQRMENSFAPSLSRSIDAESEQLLAHINGQLCYFVRARIRLIEFYEQLAGLGANRQAVNFEDLVVVCEEIQNEYIREFHHPLVSPLRAVCSFECDILCHLLRAQVLMSTWSYLPCVVQLYHAHSKLNSWSDMIPMKEVKTAFGRSTGKISPLPPLYNWLFKLKGFLLSKFGFYFYDTLAKQTVPAELKVALSKCPEDFVGKVQAFQKKSDASDVYLVLNAHGLTGHVREGGYHHPDKYAEPLKGMETYLPIFSYPHERVINVLHWPNIVMLINTDSEADKVRFFYEKLTERRPHSSYFIVRADSRISLVVVFECKKNEKDSSINSFMSDMATQLRCQNVMAGIKSFARS</sequence>
<accession>A0A8S3YCN4</accession>
<evidence type="ECO:0000313" key="1">
    <source>
        <dbReference type="EMBL" id="CAG5114737.1"/>
    </source>
</evidence>
<reference evidence="1" key="1">
    <citation type="submission" date="2021-04" db="EMBL/GenBank/DDBJ databases">
        <authorList>
            <consortium name="Molecular Ecology Group"/>
        </authorList>
    </citation>
    <scope>NUCLEOTIDE SEQUENCE</scope>
</reference>
<dbReference type="Proteomes" id="UP000678393">
    <property type="component" value="Unassembled WGS sequence"/>
</dbReference>
<dbReference type="InterPro" id="IPR018544">
    <property type="entry name" value="KICS_2"/>
</dbReference>
<dbReference type="SUPFAM" id="SSF158548">
    <property type="entry name" value="FLJ32549 domain-like"/>
    <property type="match status" value="1"/>
</dbReference>
<dbReference type="EMBL" id="CAJHNH020000032">
    <property type="protein sequence ID" value="CAG5114737.1"/>
    <property type="molecule type" value="Genomic_DNA"/>
</dbReference>
<protein>
    <submittedName>
        <fullName evidence="1">Uncharacterized protein</fullName>
    </submittedName>
</protein>
<evidence type="ECO:0000313" key="2">
    <source>
        <dbReference type="Proteomes" id="UP000678393"/>
    </source>
</evidence>
<dbReference type="InterPro" id="IPR038060">
    <property type="entry name" value="C12orf66-like_central_sf"/>
</dbReference>
<dbReference type="Pfam" id="PF09404">
    <property type="entry name" value="C12orf66_like"/>
    <property type="match status" value="1"/>
</dbReference>
<dbReference type="PANTHER" id="PTHR31581">
    <property type="entry name" value="KICSTOR COMPLEX PROTEIN C12ORF66"/>
    <property type="match status" value="1"/>
</dbReference>
<organism evidence="1 2">
    <name type="scientific">Candidula unifasciata</name>
    <dbReference type="NCBI Taxonomy" id="100452"/>
    <lineage>
        <taxon>Eukaryota</taxon>
        <taxon>Metazoa</taxon>
        <taxon>Spiralia</taxon>
        <taxon>Lophotrochozoa</taxon>
        <taxon>Mollusca</taxon>
        <taxon>Gastropoda</taxon>
        <taxon>Heterobranchia</taxon>
        <taxon>Euthyneura</taxon>
        <taxon>Panpulmonata</taxon>
        <taxon>Eupulmonata</taxon>
        <taxon>Stylommatophora</taxon>
        <taxon>Helicina</taxon>
        <taxon>Helicoidea</taxon>
        <taxon>Geomitridae</taxon>
        <taxon>Candidula</taxon>
    </lineage>
</organism>
<dbReference type="GO" id="GO:0061462">
    <property type="term" value="P:protein localization to lysosome"/>
    <property type="evidence" value="ECO:0007669"/>
    <property type="project" value="TreeGrafter"/>
</dbReference>
<dbReference type="PANTHER" id="PTHR31581:SF1">
    <property type="entry name" value="KICSTOR SUBUNIT 2"/>
    <property type="match status" value="1"/>
</dbReference>
<keyword evidence="2" id="KW-1185">Reference proteome</keyword>
<comment type="caution">
    <text evidence="1">The sequence shown here is derived from an EMBL/GenBank/DDBJ whole genome shotgun (WGS) entry which is preliminary data.</text>
</comment>
<dbReference type="GO" id="GO:0042149">
    <property type="term" value="P:cellular response to glucose starvation"/>
    <property type="evidence" value="ECO:0007669"/>
    <property type="project" value="TreeGrafter"/>
</dbReference>
<dbReference type="GO" id="GO:1904262">
    <property type="term" value="P:negative regulation of TORC1 signaling"/>
    <property type="evidence" value="ECO:0007669"/>
    <property type="project" value="TreeGrafter"/>
</dbReference>
<dbReference type="GO" id="GO:0034198">
    <property type="term" value="P:cellular response to amino acid starvation"/>
    <property type="evidence" value="ECO:0007669"/>
    <property type="project" value="TreeGrafter"/>
</dbReference>
<dbReference type="Gene3D" id="1.10.3450.30">
    <property type="match status" value="1"/>
</dbReference>
<dbReference type="AlphaFoldDB" id="A0A8S3YCN4"/>
<dbReference type="OrthoDB" id="18134at2759"/>
<gene>
    <name evidence="1" type="ORF">CUNI_LOCUS295</name>
</gene>
<proteinExistence type="predicted"/>
<dbReference type="SUPFAM" id="SSF160651">
    <property type="entry name" value="FLJ32549 C-terminal domain-like"/>
    <property type="match status" value="1"/>
</dbReference>